<dbReference type="InterPro" id="IPR011701">
    <property type="entry name" value="MFS"/>
</dbReference>
<keyword evidence="2" id="KW-0813">Transport</keyword>
<evidence type="ECO:0000256" key="3">
    <source>
        <dbReference type="ARBA" id="ARBA00022475"/>
    </source>
</evidence>
<evidence type="ECO:0000313" key="9">
    <source>
        <dbReference type="EMBL" id="MFB5188859.1"/>
    </source>
</evidence>
<gene>
    <name evidence="9" type="ORF">KKP3000_001293</name>
</gene>
<feature type="transmembrane region" description="Helical" evidence="7">
    <location>
        <begin position="143"/>
        <end position="165"/>
    </location>
</feature>
<feature type="transmembrane region" description="Helical" evidence="7">
    <location>
        <begin position="259"/>
        <end position="278"/>
    </location>
</feature>
<evidence type="ECO:0000256" key="1">
    <source>
        <dbReference type="ARBA" id="ARBA00004651"/>
    </source>
</evidence>
<dbReference type="Gene3D" id="1.20.1250.20">
    <property type="entry name" value="MFS general substrate transporter like domains"/>
    <property type="match status" value="2"/>
</dbReference>
<evidence type="ECO:0000256" key="4">
    <source>
        <dbReference type="ARBA" id="ARBA00022692"/>
    </source>
</evidence>
<feature type="transmembrane region" description="Helical" evidence="7">
    <location>
        <begin position="51"/>
        <end position="73"/>
    </location>
</feature>
<proteinExistence type="predicted"/>
<feature type="transmembrane region" description="Helical" evidence="7">
    <location>
        <begin position="374"/>
        <end position="395"/>
    </location>
</feature>
<evidence type="ECO:0000256" key="6">
    <source>
        <dbReference type="ARBA" id="ARBA00023136"/>
    </source>
</evidence>
<feature type="transmembrane region" description="Helical" evidence="7">
    <location>
        <begin position="346"/>
        <end position="368"/>
    </location>
</feature>
<sequence length="412" mass="44730">MIRALSRRKHIQTDIPLVVWLLGLGCLLNVGGLSLLWPVNSIYIHTSLHKSMAVAGVVMMVYSGTGLLGSFIGGWLYDRFGAMRVMVFTLVVSCLVILLPAFTQGFTVYVLVMAVFGTACAIPFPVLNAVVGHAWPAGGRRSFNFLYVSNNLGVAIGTALGGVMASNSFQAVFFGIAIGYATLLLLVITALRRPLHAIRAQLHDDASDSQQGMRTPIPWGGIGILLAGYITAWVVYVQWQSTVSVYMQASGYSLASYSLLWTLNGLFIFLAQPLVSYVTRRFPSLSTHMVGGVILFALSFLVMLFAHDYEMYVVAMVLTTLGEIFVWPSVPAAIAQIAPAGRLGTLQGLVGSAATCGRMIGPVLGGVLYDHAGFHYILLYAMPTLSLPVILFLLYHRFTAPHLEEMGPERRF</sequence>
<protein>
    <submittedName>
        <fullName evidence="9">MFS transporter</fullName>
    </submittedName>
</protein>
<dbReference type="Proteomes" id="UP001579974">
    <property type="component" value="Unassembled WGS sequence"/>
</dbReference>
<evidence type="ECO:0000256" key="5">
    <source>
        <dbReference type="ARBA" id="ARBA00022989"/>
    </source>
</evidence>
<evidence type="ECO:0000313" key="10">
    <source>
        <dbReference type="Proteomes" id="UP001579974"/>
    </source>
</evidence>
<feature type="transmembrane region" description="Helical" evidence="7">
    <location>
        <begin position="285"/>
        <end position="306"/>
    </location>
</feature>
<keyword evidence="4 7" id="KW-0812">Transmembrane</keyword>
<dbReference type="Pfam" id="PF07690">
    <property type="entry name" value="MFS_1"/>
    <property type="match status" value="1"/>
</dbReference>
<feature type="transmembrane region" description="Helical" evidence="7">
    <location>
        <begin position="217"/>
        <end position="239"/>
    </location>
</feature>
<evidence type="ECO:0000259" key="8">
    <source>
        <dbReference type="PROSITE" id="PS50850"/>
    </source>
</evidence>
<name>A0ABV5A995_9BACL</name>
<reference evidence="9 10" key="1">
    <citation type="journal article" date="2024" name="Int. J. Mol. Sci.">
        <title>Exploration of Alicyclobacillus spp. Genome in Search of Antibiotic Resistance.</title>
        <authorList>
            <person name="Bucka-Kolendo J."/>
            <person name="Kiousi D.E."/>
            <person name="Dekowska A."/>
            <person name="Mikolajczuk-Szczyrba A."/>
            <person name="Karadedos D.M."/>
            <person name="Michael P."/>
            <person name="Galanis A."/>
            <person name="Sokolowska B."/>
        </authorList>
    </citation>
    <scope>NUCLEOTIDE SEQUENCE [LARGE SCALE GENOMIC DNA]</scope>
    <source>
        <strain evidence="9 10">KKP 3000</strain>
    </source>
</reference>
<keyword evidence="10" id="KW-1185">Reference proteome</keyword>
<keyword evidence="6 7" id="KW-0472">Membrane</keyword>
<dbReference type="PRINTS" id="PR01035">
    <property type="entry name" value="TCRTETA"/>
</dbReference>
<dbReference type="InterPro" id="IPR050171">
    <property type="entry name" value="MFS_Transporters"/>
</dbReference>
<comment type="caution">
    <text evidence="9">The sequence shown here is derived from an EMBL/GenBank/DDBJ whole genome shotgun (WGS) entry which is preliminary data.</text>
</comment>
<dbReference type="SUPFAM" id="SSF103473">
    <property type="entry name" value="MFS general substrate transporter"/>
    <property type="match status" value="1"/>
</dbReference>
<comment type="subcellular location">
    <subcellularLocation>
        <location evidence="1">Cell membrane</location>
        <topology evidence="1">Multi-pass membrane protein</topology>
    </subcellularLocation>
</comment>
<accession>A0ABV5A995</accession>
<dbReference type="PROSITE" id="PS51257">
    <property type="entry name" value="PROKAR_LIPOPROTEIN"/>
    <property type="match status" value="1"/>
</dbReference>
<feature type="domain" description="Major facilitator superfamily (MFS) profile" evidence="8">
    <location>
        <begin position="18"/>
        <end position="399"/>
    </location>
</feature>
<dbReference type="PANTHER" id="PTHR23517">
    <property type="entry name" value="RESISTANCE PROTEIN MDTM, PUTATIVE-RELATED-RELATED"/>
    <property type="match status" value="1"/>
</dbReference>
<feature type="transmembrane region" description="Helical" evidence="7">
    <location>
        <begin position="312"/>
        <end position="334"/>
    </location>
</feature>
<evidence type="ECO:0000256" key="7">
    <source>
        <dbReference type="SAM" id="Phobius"/>
    </source>
</evidence>
<organism evidence="9 10">
    <name type="scientific">Alicyclobacillus fastidiosus</name>
    <dbReference type="NCBI Taxonomy" id="392011"/>
    <lineage>
        <taxon>Bacteria</taxon>
        <taxon>Bacillati</taxon>
        <taxon>Bacillota</taxon>
        <taxon>Bacilli</taxon>
        <taxon>Bacillales</taxon>
        <taxon>Alicyclobacillaceae</taxon>
        <taxon>Alicyclobacillus</taxon>
    </lineage>
</organism>
<keyword evidence="5 7" id="KW-1133">Transmembrane helix</keyword>
<feature type="transmembrane region" description="Helical" evidence="7">
    <location>
        <begin position="108"/>
        <end position="131"/>
    </location>
</feature>
<feature type="transmembrane region" description="Helical" evidence="7">
    <location>
        <begin position="171"/>
        <end position="191"/>
    </location>
</feature>
<dbReference type="RefSeq" id="WP_275475691.1">
    <property type="nucleotide sequence ID" value="NZ_CP162940.1"/>
</dbReference>
<dbReference type="PROSITE" id="PS50850">
    <property type="entry name" value="MFS"/>
    <property type="match status" value="1"/>
</dbReference>
<feature type="transmembrane region" description="Helical" evidence="7">
    <location>
        <begin position="85"/>
        <end position="102"/>
    </location>
</feature>
<dbReference type="InterPro" id="IPR036259">
    <property type="entry name" value="MFS_trans_sf"/>
</dbReference>
<dbReference type="InterPro" id="IPR001958">
    <property type="entry name" value="Tet-R_TetA/multi-R_MdtG-like"/>
</dbReference>
<dbReference type="EMBL" id="JBDXSU010000001">
    <property type="protein sequence ID" value="MFB5188859.1"/>
    <property type="molecule type" value="Genomic_DNA"/>
</dbReference>
<feature type="transmembrane region" description="Helical" evidence="7">
    <location>
        <begin position="17"/>
        <end position="39"/>
    </location>
</feature>
<evidence type="ECO:0000256" key="2">
    <source>
        <dbReference type="ARBA" id="ARBA00022448"/>
    </source>
</evidence>
<dbReference type="InterPro" id="IPR020846">
    <property type="entry name" value="MFS_dom"/>
</dbReference>
<keyword evidence="3" id="KW-1003">Cell membrane</keyword>
<dbReference type="PANTHER" id="PTHR23517:SF10">
    <property type="entry name" value="MAJOR FACILITATOR SUPERFAMILY (MFS) PROFILE DOMAIN-CONTAINING PROTEIN"/>
    <property type="match status" value="1"/>
</dbReference>